<dbReference type="RefSeq" id="WP_240129234.1">
    <property type="nucleotide sequence ID" value="NZ_JACSDI010000001.1"/>
</dbReference>
<evidence type="ECO:0000313" key="2">
    <source>
        <dbReference type="Proteomes" id="UP000829384"/>
    </source>
</evidence>
<dbReference type="EMBL" id="JACSDI010000001">
    <property type="protein sequence ID" value="MCG9962430.1"/>
    <property type="molecule type" value="Genomic_DNA"/>
</dbReference>
<keyword evidence="2" id="KW-1185">Reference proteome</keyword>
<protein>
    <submittedName>
        <fullName evidence="1">Uncharacterized protein</fullName>
    </submittedName>
</protein>
<name>A0ABS9QRR1_9GAMM</name>
<reference evidence="1 2" key="1">
    <citation type="submission" date="2020-08" db="EMBL/GenBank/DDBJ databases">
        <title>Whole genome sequence of Shewanella sp strain PS-2.</title>
        <authorList>
            <person name="Das S.K."/>
        </authorList>
    </citation>
    <scope>NUCLEOTIDE SEQUENCE [LARGE SCALE GENOMIC DNA]</scope>
    <source>
        <strain evidence="1 2">PS-2</strain>
    </source>
</reference>
<accession>A0ABS9QRR1</accession>
<evidence type="ECO:0000313" key="1">
    <source>
        <dbReference type="EMBL" id="MCG9962430.1"/>
    </source>
</evidence>
<gene>
    <name evidence="1" type="ORF">H9J30_00540</name>
</gene>
<dbReference type="Proteomes" id="UP000829384">
    <property type="component" value="Unassembled WGS sequence"/>
</dbReference>
<organism evidence="1 2">
    <name type="scientific">Shewanella cutis</name>
    <dbReference type="NCBI Taxonomy" id="2766780"/>
    <lineage>
        <taxon>Bacteria</taxon>
        <taxon>Pseudomonadati</taxon>
        <taxon>Pseudomonadota</taxon>
        <taxon>Gammaproteobacteria</taxon>
        <taxon>Alteromonadales</taxon>
        <taxon>Shewanellaceae</taxon>
        <taxon>Shewanella</taxon>
    </lineage>
</organism>
<sequence length="47" mass="4987">MKKLPLAILGGAALSIPVKAITNDSDSLYGIPDSLFEHPPKIEKIAL</sequence>
<comment type="caution">
    <text evidence="1">The sequence shown here is derived from an EMBL/GenBank/DDBJ whole genome shotgun (WGS) entry which is preliminary data.</text>
</comment>
<proteinExistence type="predicted"/>